<sequence>MMQKITPDDHRIMPWRNGQGSTTELLVEPAGAGLDDFDWRISCATVQADGDFSIFPEVDRSLLIMSGAGMNLNFNQQVTLTLTPESQVLNFVGEDHVHAGLLNGAITDFNVMTRRGRWLHVLETHTFDRALNLHTQSDLLLIYHADGDVIECMTDDANVFLARHELLRIESSGSELADVESGRIALKSEGRATVYAVHLKRRT</sequence>
<evidence type="ECO:0000313" key="1">
    <source>
        <dbReference type="EMBL" id="AXF86137.1"/>
    </source>
</evidence>
<gene>
    <name evidence="1" type="primary">ves</name>
    <name evidence="1" type="ORF">DTO96_101878</name>
</gene>
<accession>A0A345DCP9</accession>
<dbReference type="OrthoDB" id="9800082at2"/>
<organism evidence="1 2">
    <name type="scientific">Ephemeroptericola cinctiostellae</name>
    <dbReference type="NCBI Taxonomy" id="2268024"/>
    <lineage>
        <taxon>Bacteria</taxon>
        <taxon>Pseudomonadati</taxon>
        <taxon>Pseudomonadota</taxon>
        <taxon>Betaproteobacteria</taxon>
        <taxon>Burkholderiales</taxon>
        <taxon>Burkholderiaceae</taxon>
        <taxon>Ephemeroptericola</taxon>
    </lineage>
</organism>
<dbReference type="AlphaFoldDB" id="A0A345DCP9"/>
<reference evidence="2" key="1">
    <citation type="submission" date="2018-07" db="EMBL/GenBank/DDBJ databases">
        <authorList>
            <person name="Kim H."/>
        </authorList>
    </citation>
    <scope>NUCLEOTIDE SEQUENCE [LARGE SCALE GENOMIC DNA]</scope>
    <source>
        <strain evidence="2">F02</strain>
    </source>
</reference>
<dbReference type="SUPFAM" id="SSF51182">
    <property type="entry name" value="RmlC-like cupins"/>
    <property type="match status" value="1"/>
</dbReference>
<dbReference type="InterPro" id="IPR014710">
    <property type="entry name" value="RmlC-like_jellyroll"/>
</dbReference>
<dbReference type="Proteomes" id="UP000252182">
    <property type="component" value="Chromosome"/>
</dbReference>
<protein>
    <submittedName>
        <fullName evidence="1">Protein Ves</fullName>
    </submittedName>
</protein>
<name>A0A345DCP9_9BURK</name>
<dbReference type="InterPro" id="IPR010282">
    <property type="entry name" value="Uncharacterised_HutD/Ves"/>
</dbReference>
<dbReference type="RefSeq" id="WP_114563248.1">
    <property type="nucleotide sequence ID" value="NZ_CP031124.1"/>
</dbReference>
<dbReference type="PANTHER" id="PTHR37943">
    <property type="entry name" value="PROTEIN VES"/>
    <property type="match status" value="1"/>
</dbReference>
<dbReference type="EMBL" id="CP031124">
    <property type="protein sequence ID" value="AXF86137.1"/>
    <property type="molecule type" value="Genomic_DNA"/>
</dbReference>
<dbReference type="PANTHER" id="PTHR37943:SF1">
    <property type="entry name" value="PROTEIN VES"/>
    <property type="match status" value="1"/>
</dbReference>
<evidence type="ECO:0000313" key="2">
    <source>
        <dbReference type="Proteomes" id="UP000252182"/>
    </source>
</evidence>
<proteinExistence type="predicted"/>
<keyword evidence="2" id="KW-1185">Reference proteome</keyword>
<dbReference type="InterPro" id="IPR011051">
    <property type="entry name" value="RmlC_Cupin_sf"/>
</dbReference>
<dbReference type="CDD" id="cd20293">
    <property type="entry name" value="cupin_HutD_N"/>
    <property type="match status" value="1"/>
</dbReference>
<dbReference type="KEGG" id="hyf:DTO96_101878"/>
<dbReference type="Pfam" id="PF05962">
    <property type="entry name" value="HutD"/>
    <property type="match status" value="1"/>
</dbReference>
<dbReference type="Gene3D" id="2.60.120.10">
    <property type="entry name" value="Jelly Rolls"/>
    <property type="match status" value="1"/>
</dbReference>